<feature type="transmembrane region" description="Helical" evidence="5">
    <location>
        <begin position="35"/>
        <end position="57"/>
    </location>
</feature>
<dbReference type="OrthoDB" id="7828645at2"/>
<protein>
    <submittedName>
        <fullName evidence="7">NnrU family protein</fullName>
    </submittedName>
</protein>
<keyword evidence="2 5" id="KW-0812">Transmembrane</keyword>
<feature type="domain" description="NnrU" evidence="6">
    <location>
        <begin position="4"/>
        <end position="221"/>
    </location>
</feature>
<keyword evidence="4 5" id="KW-0472">Membrane</keyword>
<dbReference type="EMBL" id="PGGO01000033">
    <property type="protein sequence ID" value="PSH61977.1"/>
    <property type="molecule type" value="Genomic_DNA"/>
</dbReference>
<sequence length="229" mass="24869">MKEFLIAFGAFLILHSIPAIAPIRQGLIDRFGRRSYFIAYSVVSLLVLGWLIHATLYLDYVPLWDPAPWQAWATMVAAPIGIFFVLAGLSSVNPLSLSIRQGFHSGSIVAITRHPVLWGFLIWATAHLVPNGDLGGVLLFAGLALFCVAGFLIVEKRARRRLGDDWDRIAGTTSIVPFRAIIDGRARLSVDAPMASALILTGVLTYWLLAGGHTLLFVAEPLALALPGT</sequence>
<proteinExistence type="predicted"/>
<evidence type="ECO:0000313" key="7">
    <source>
        <dbReference type="EMBL" id="PSH61977.1"/>
    </source>
</evidence>
<dbReference type="PANTHER" id="PTHR35988">
    <property type="entry name" value="15-CIS-ZETA-CAROTENE ISOMERASE, CHLOROPLASTIC"/>
    <property type="match status" value="1"/>
</dbReference>
<dbReference type="AlphaFoldDB" id="A0A2P7B673"/>
<dbReference type="Pfam" id="PF07298">
    <property type="entry name" value="NnrU"/>
    <property type="match status" value="1"/>
</dbReference>
<dbReference type="InterPro" id="IPR009915">
    <property type="entry name" value="NnrU_dom"/>
</dbReference>
<feature type="transmembrane region" description="Helical" evidence="5">
    <location>
        <begin position="6"/>
        <end position="23"/>
    </location>
</feature>
<evidence type="ECO:0000256" key="2">
    <source>
        <dbReference type="ARBA" id="ARBA00022692"/>
    </source>
</evidence>
<dbReference type="Gene3D" id="1.20.120.1630">
    <property type="match status" value="1"/>
</dbReference>
<dbReference type="RefSeq" id="WP_106714008.1">
    <property type="nucleotide sequence ID" value="NZ_PGGO01000033.1"/>
</dbReference>
<reference evidence="8" key="1">
    <citation type="submission" date="2017-11" db="EMBL/GenBank/DDBJ databases">
        <authorList>
            <person name="Kuznetsova I."/>
            <person name="Sazanova A."/>
            <person name="Chirak E."/>
            <person name="Safronova V."/>
            <person name="Willems A."/>
        </authorList>
    </citation>
    <scope>NUCLEOTIDE SEQUENCE [LARGE SCALE GENOMIC DNA]</scope>
    <source>
        <strain evidence="8">STM 196</strain>
    </source>
</reference>
<keyword evidence="8" id="KW-1185">Reference proteome</keyword>
<evidence type="ECO:0000259" key="6">
    <source>
        <dbReference type="Pfam" id="PF07298"/>
    </source>
</evidence>
<feature type="transmembrane region" description="Helical" evidence="5">
    <location>
        <begin position="135"/>
        <end position="154"/>
    </location>
</feature>
<comment type="subcellular location">
    <subcellularLocation>
        <location evidence="1">Membrane</location>
        <topology evidence="1">Multi-pass membrane protein</topology>
    </subcellularLocation>
</comment>
<dbReference type="Proteomes" id="UP000241444">
    <property type="component" value="Unassembled WGS sequence"/>
</dbReference>
<accession>A0A2P7B673</accession>
<feature type="transmembrane region" description="Helical" evidence="5">
    <location>
        <begin position="69"/>
        <end position="89"/>
    </location>
</feature>
<evidence type="ECO:0000256" key="4">
    <source>
        <dbReference type="ARBA" id="ARBA00023136"/>
    </source>
</evidence>
<keyword evidence="3 5" id="KW-1133">Transmembrane helix</keyword>
<evidence type="ECO:0000313" key="8">
    <source>
        <dbReference type="Proteomes" id="UP000241444"/>
    </source>
</evidence>
<feature type="transmembrane region" description="Helical" evidence="5">
    <location>
        <begin position="110"/>
        <end position="129"/>
    </location>
</feature>
<evidence type="ECO:0000256" key="1">
    <source>
        <dbReference type="ARBA" id="ARBA00004141"/>
    </source>
</evidence>
<gene>
    <name evidence="7" type="ORF">CU102_26170</name>
</gene>
<evidence type="ECO:0000256" key="5">
    <source>
        <dbReference type="SAM" id="Phobius"/>
    </source>
</evidence>
<organism evidence="7 8">
    <name type="scientific">Phyllobacterium brassicacearum</name>
    <dbReference type="NCBI Taxonomy" id="314235"/>
    <lineage>
        <taxon>Bacteria</taxon>
        <taxon>Pseudomonadati</taxon>
        <taxon>Pseudomonadota</taxon>
        <taxon>Alphaproteobacteria</taxon>
        <taxon>Hyphomicrobiales</taxon>
        <taxon>Phyllobacteriaceae</taxon>
        <taxon>Phyllobacterium</taxon>
    </lineage>
</organism>
<comment type="caution">
    <text evidence="7">The sequence shown here is derived from an EMBL/GenBank/DDBJ whole genome shotgun (WGS) entry which is preliminary data.</text>
</comment>
<name>A0A2P7B673_9HYPH</name>
<dbReference type="GO" id="GO:0016020">
    <property type="term" value="C:membrane"/>
    <property type="evidence" value="ECO:0007669"/>
    <property type="project" value="UniProtKB-SubCell"/>
</dbReference>
<dbReference type="PANTHER" id="PTHR35988:SF2">
    <property type="entry name" value="15-CIS-ZETA-CAROTENE ISOMERASE, CHLOROPLASTIC"/>
    <property type="match status" value="1"/>
</dbReference>
<feature type="transmembrane region" description="Helical" evidence="5">
    <location>
        <begin position="195"/>
        <end position="219"/>
    </location>
</feature>
<dbReference type="GO" id="GO:0090471">
    <property type="term" value="F:9,15,9'-tri-cis-zeta-carotene isomerase activity"/>
    <property type="evidence" value="ECO:0007669"/>
    <property type="project" value="TreeGrafter"/>
</dbReference>
<evidence type="ECO:0000256" key="3">
    <source>
        <dbReference type="ARBA" id="ARBA00022989"/>
    </source>
</evidence>